<organism evidence="2 3">
    <name type="scientific">Kwoniella shivajii</name>
    <dbReference type="NCBI Taxonomy" id="564305"/>
    <lineage>
        <taxon>Eukaryota</taxon>
        <taxon>Fungi</taxon>
        <taxon>Dikarya</taxon>
        <taxon>Basidiomycota</taxon>
        <taxon>Agaricomycotina</taxon>
        <taxon>Tremellomycetes</taxon>
        <taxon>Tremellales</taxon>
        <taxon>Cryptococcaceae</taxon>
        <taxon>Kwoniella</taxon>
    </lineage>
</organism>
<keyword evidence="3" id="KW-1185">Reference proteome</keyword>
<evidence type="ECO:0000256" key="1">
    <source>
        <dbReference type="SAM" id="MobiDB-lite"/>
    </source>
</evidence>
<dbReference type="Proteomes" id="UP001329825">
    <property type="component" value="Chromosome 11"/>
</dbReference>
<reference evidence="2 3" key="1">
    <citation type="submission" date="2024-01" db="EMBL/GenBank/DDBJ databases">
        <title>Comparative genomics of Cryptococcus and Kwoniella reveals pathogenesis evolution and contrasting modes of karyotype evolution via chromosome fusion or intercentromeric recombination.</title>
        <authorList>
            <person name="Coelho M.A."/>
            <person name="David-Palma M."/>
            <person name="Shea T."/>
            <person name="Bowers K."/>
            <person name="McGinley-Smith S."/>
            <person name="Mohammad A.W."/>
            <person name="Gnirke A."/>
            <person name="Yurkov A.M."/>
            <person name="Nowrousian M."/>
            <person name="Sun S."/>
            <person name="Cuomo C.A."/>
            <person name="Heitman J."/>
        </authorList>
    </citation>
    <scope>NUCLEOTIDE SEQUENCE [LARGE SCALE GENOMIC DNA]</scope>
    <source>
        <strain evidence="2">CBS 11374</strain>
    </source>
</reference>
<dbReference type="Gene3D" id="2.60.120.620">
    <property type="entry name" value="q2cbj1_9rhob like domain"/>
    <property type="match status" value="1"/>
</dbReference>
<evidence type="ECO:0008006" key="4">
    <source>
        <dbReference type="Google" id="ProtNLM"/>
    </source>
</evidence>
<accession>A0ABZ1D968</accession>
<dbReference type="PANTHER" id="PTHR31630">
    <property type="entry name" value="PHYTANOYL-COA DIOXYGENASE-RELATED-RELATED"/>
    <property type="match status" value="1"/>
</dbReference>
<dbReference type="SUPFAM" id="SSF51197">
    <property type="entry name" value="Clavaminate synthase-like"/>
    <property type="match status" value="1"/>
</dbReference>
<dbReference type="GeneID" id="87959755"/>
<dbReference type="EMBL" id="CP141891">
    <property type="protein sequence ID" value="WRT70627.1"/>
    <property type="molecule type" value="Genomic_DNA"/>
</dbReference>
<protein>
    <recommendedName>
        <fullName evidence="4">Phytanoyl-CoA dioxygenase</fullName>
    </recommendedName>
</protein>
<gene>
    <name evidence="2" type="ORF">IL334_007625</name>
</gene>
<evidence type="ECO:0000313" key="2">
    <source>
        <dbReference type="EMBL" id="WRT70627.1"/>
    </source>
</evidence>
<dbReference type="InterPro" id="IPR008775">
    <property type="entry name" value="Phytyl_CoA_dOase-like"/>
</dbReference>
<dbReference type="RefSeq" id="XP_062795366.1">
    <property type="nucleotide sequence ID" value="XM_062939315.1"/>
</dbReference>
<name>A0ABZ1D968_9TREE</name>
<dbReference type="PANTHER" id="PTHR31630:SF6">
    <property type="entry name" value="PHYTANOYL-COA DIOXYGENASE-RELATED"/>
    <property type="match status" value="1"/>
</dbReference>
<proteinExistence type="predicted"/>
<sequence length="342" mass="39272">MSTTHLQQTRTQSSSNVAGTLRLNPSHTLQNTNWKEDLHQQGWVVIKGVIPREKALSYADEAYQYLESFGLGFDAKDRTTWIPENMPFFFKGGLFHRYGASHEQFVWDIKQEPELVKQFAELWGTEELVCSFDGLNISLPIHGRTPDDDAYVPWPHVDQSPLVTDFHCVQGAMNLLPNGPKDGGLMVLKGSKELYSQAWKAFDKDKPEGGWNERHLHDFTPEQIQWFLDNGAEWHKICADPGDLFLWDSRTVHYGATPESNNPRIATYVCYKPAFLLTPEIKQQRKEAWDKKYITSHDPITFTIEDRAPPASHITRDHWKISTLQEPVLTVLGRKLVGVEDW</sequence>
<feature type="region of interest" description="Disordered" evidence="1">
    <location>
        <begin position="1"/>
        <end position="22"/>
    </location>
</feature>
<evidence type="ECO:0000313" key="3">
    <source>
        <dbReference type="Proteomes" id="UP001329825"/>
    </source>
</evidence>
<dbReference type="Pfam" id="PF05721">
    <property type="entry name" value="PhyH"/>
    <property type="match status" value="1"/>
</dbReference>